<comment type="caution">
    <text evidence="2">The sequence shown here is derived from an EMBL/GenBank/DDBJ whole genome shotgun (WGS) entry which is preliminary data.</text>
</comment>
<evidence type="ECO:0000313" key="3">
    <source>
        <dbReference type="Proteomes" id="UP000650467"/>
    </source>
</evidence>
<dbReference type="EMBL" id="JAEHOC010000013">
    <property type="protein sequence ID" value="KAG2436332.1"/>
    <property type="molecule type" value="Genomic_DNA"/>
</dbReference>
<proteinExistence type="predicted"/>
<feature type="compositionally biased region" description="Acidic residues" evidence="1">
    <location>
        <begin position="1"/>
        <end position="12"/>
    </location>
</feature>
<accession>A0A835W0R0</accession>
<feature type="region of interest" description="Disordered" evidence="1">
    <location>
        <begin position="1"/>
        <end position="32"/>
    </location>
</feature>
<evidence type="ECO:0000256" key="1">
    <source>
        <dbReference type="SAM" id="MobiDB-lite"/>
    </source>
</evidence>
<dbReference type="AlphaFoldDB" id="A0A835W0R0"/>
<name>A0A835W0R0_CHLIN</name>
<sequence>MQGGDDDGDSDGAADMPRLRRPSQQPSQRRLLKMVTTSLESSEFAHLNLAVQEAEVHRADATAASTAETSAAAAPPGVSASRSSSHGVAFAAAASLEDAPAQPGGLHAGSAVRFISRPHTAQRHQDAGRLHGFVGCAAAGGGQASAASAAEGPAAPMHARKEDVHGMGWETPPLDAAGNSLVVLEDHLDLALVSLGSTGGRKGGNTACGGRSSRGGYGGGVGALTWLGD</sequence>
<dbReference type="Proteomes" id="UP000650467">
    <property type="component" value="Unassembled WGS sequence"/>
</dbReference>
<feature type="compositionally biased region" description="Low complexity" evidence="1">
    <location>
        <begin position="61"/>
        <end position="83"/>
    </location>
</feature>
<reference evidence="2" key="1">
    <citation type="journal article" date="2020" name="bioRxiv">
        <title>Comparative genomics of Chlamydomonas.</title>
        <authorList>
            <person name="Craig R.J."/>
            <person name="Hasan A.R."/>
            <person name="Ness R.W."/>
            <person name="Keightley P.D."/>
        </authorList>
    </citation>
    <scope>NUCLEOTIDE SEQUENCE</scope>
    <source>
        <strain evidence="2">SAG 7.73</strain>
    </source>
</reference>
<protein>
    <submittedName>
        <fullName evidence="2">Uncharacterized protein</fullName>
    </submittedName>
</protein>
<dbReference type="OrthoDB" id="10630120at2759"/>
<organism evidence="2 3">
    <name type="scientific">Chlamydomonas incerta</name>
    <dbReference type="NCBI Taxonomy" id="51695"/>
    <lineage>
        <taxon>Eukaryota</taxon>
        <taxon>Viridiplantae</taxon>
        <taxon>Chlorophyta</taxon>
        <taxon>core chlorophytes</taxon>
        <taxon>Chlorophyceae</taxon>
        <taxon>CS clade</taxon>
        <taxon>Chlamydomonadales</taxon>
        <taxon>Chlamydomonadaceae</taxon>
        <taxon>Chlamydomonas</taxon>
    </lineage>
</organism>
<feature type="region of interest" description="Disordered" evidence="1">
    <location>
        <begin position="60"/>
        <end position="83"/>
    </location>
</feature>
<gene>
    <name evidence="2" type="ORF">HXX76_006641</name>
</gene>
<evidence type="ECO:0000313" key="2">
    <source>
        <dbReference type="EMBL" id="KAG2436332.1"/>
    </source>
</evidence>
<keyword evidence="3" id="KW-1185">Reference proteome</keyword>